<protein>
    <submittedName>
        <fullName evidence="1">Uncharacterized protein</fullName>
    </submittedName>
</protein>
<name>A0A2L2XFG9_9FIRM</name>
<evidence type="ECO:0000313" key="2">
    <source>
        <dbReference type="Proteomes" id="UP000239549"/>
    </source>
</evidence>
<accession>A0A2L2XFG9</accession>
<sequence>MVIFLVCFVIPASINSTIFGIQRNIRSFAALAIPPFK</sequence>
<dbReference type="EMBL" id="BFAV01000150">
    <property type="protein sequence ID" value="GBF34764.1"/>
    <property type="molecule type" value="Genomic_DNA"/>
</dbReference>
<keyword evidence="2" id="KW-1185">Reference proteome</keyword>
<dbReference type="Proteomes" id="UP000239549">
    <property type="component" value="Unassembled WGS sequence"/>
</dbReference>
<gene>
    <name evidence="1" type="ORF">DCCM_3884</name>
</gene>
<reference evidence="2" key="1">
    <citation type="submission" date="2018-02" db="EMBL/GenBank/DDBJ databases">
        <title>Genome sequence of Desulfocucumis palustris strain NAW-5.</title>
        <authorList>
            <person name="Watanabe M."/>
            <person name="Kojima H."/>
            <person name="Fukui M."/>
        </authorList>
    </citation>
    <scope>NUCLEOTIDE SEQUENCE [LARGE SCALE GENOMIC DNA]</scope>
    <source>
        <strain evidence="2">NAW-5</strain>
    </source>
</reference>
<proteinExistence type="predicted"/>
<organism evidence="1 2">
    <name type="scientific">Desulfocucumis palustris</name>
    <dbReference type="NCBI Taxonomy" id="1898651"/>
    <lineage>
        <taxon>Bacteria</taxon>
        <taxon>Bacillati</taxon>
        <taxon>Bacillota</taxon>
        <taxon>Clostridia</taxon>
        <taxon>Eubacteriales</taxon>
        <taxon>Desulfocucumaceae</taxon>
        <taxon>Desulfocucumis</taxon>
    </lineage>
</organism>
<evidence type="ECO:0000313" key="1">
    <source>
        <dbReference type="EMBL" id="GBF34764.1"/>
    </source>
</evidence>
<dbReference type="AlphaFoldDB" id="A0A2L2XFG9"/>
<comment type="caution">
    <text evidence="1">The sequence shown here is derived from an EMBL/GenBank/DDBJ whole genome shotgun (WGS) entry which is preliminary data.</text>
</comment>